<evidence type="ECO:0000256" key="1">
    <source>
        <dbReference type="SAM" id="MobiDB-lite"/>
    </source>
</evidence>
<proteinExistence type="predicted"/>
<organism evidence="2 3">
    <name type="scientific">Sorangium cellulosum</name>
    <name type="common">Polyangium cellulosum</name>
    <dbReference type="NCBI Taxonomy" id="56"/>
    <lineage>
        <taxon>Bacteria</taxon>
        <taxon>Pseudomonadati</taxon>
        <taxon>Myxococcota</taxon>
        <taxon>Polyangia</taxon>
        <taxon>Polyangiales</taxon>
        <taxon>Polyangiaceae</taxon>
        <taxon>Sorangium</taxon>
    </lineage>
</organism>
<feature type="region of interest" description="Disordered" evidence="1">
    <location>
        <begin position="140"/>
        <end position="195"/>
    </location>
</feature>
<name>A0A4P2Q7G8_SORCE</name>
<sequence>MAMRALGLLGAPARDLARSADLCTTGWAASLRESAAGTGPLPSRAERGTWEGRTARRPVGPSTGRGWASIILLVSGAILLTDRDERGGREEGAGAVAPASPVPGSSPPLGHPAFHTGVVHVEPELRDEVEAYWQEYAAWERTRQGPPPRAPSVSVRVDHEGKPAAPAAPASSQQPVPSPVVPPQPPPFVEGIPEF</sequence>
<feature type="compositionally biased region" description="Low complexity" evidence="1">
    <location>
        <begin position="163"/>
        <end position="175"/>
    </location>
</feature>
<feature type="region of interest" description="Disordered" evidence="1">
    <location>
        <begin position="85"/>
        <end position="111"/>
    </location>
</feature>
<feature type="compositionally biased region" description="Basic and acidic residues" evidence="1">
    <location>
        <begin position="44"/>
        <end position="54"/>
    </location>
</feature>
<evidence type="ECO:0000313" key="2">
    <source>
        <dbReference type="EMBL" id="AUX24963.1"/>
    </source>
</evidence>
<feature type="region of interest" description="Disordered" evidence="1">
    <location>
        <begin position="34"/>
        <end position="61"/>
    </location>
</feature>
<protein>
    <submittedName>
        <fullName evidence="2">Uncharacterized protein</fullName>
    </submittedName>
</protein>
<feature type="compositionally biased region" description="Pro residues" evidence="1">
    <location>
        <begin position="100"/>
        <end position="110"/>
    </location>
</feature>
<feature type="compositionally biased region" description="Pro residues" evidence="1">
    <location>
        <begin position="176"/>
        <end position="188"/>
    </location>
</feature>
<accession>A0A4P2Q7G8</accession>
<evidence type="ECO:0000313" key="3">
    <source>
        <dbReference type="Proteomes" id="UP000295781"/>
    </source>
</evidence>
<dbReference type="EMBL" id="CP012670">
    <property type="protein sequence ID" value="AUX24963.1"/>
    <property type="molecule type" value="Genomic_DNA"/>
</dbReference>
<dbReference type="Proteomes" id="UP000295781">
    <property type="component" value="Chromosome"/>
</dbReference>
<gene>
    <name evidence="2" type="ORF">SOCEGT47_055040</name>
</gene>
<reference evidence="2 3" key="1">
    <citation type="submission" date="2015-09" db="EMBL/GenBank/DDBJ databases">
        <title>Sorangium comparison.</title>
        <authorList>
            <person name="Zaburannyi N."/>
            <person name="Bunk B."/>
            <person name="Overmann J."/>
            <person name="Mueller R."/>
        </authorList>
    </citation>
    <scope>NUCLEOTIDE SEQUENCE [LARGE SCALE GENOMIC DNA]</scope>
    <source>
        <strain evidence="2 3">So ceGT47</strain>
    </source>
</reference>
<dbReference type="AlphaFoldDB" id="A0A4P2Q7G8"/>